<dbReference type="VEuPathDB" id="TrichDB:TVAG_416610"/>
<reference evidence="2" key="1">
    <citation type="submission" date="2006-10" db="EMBL/GenBank/DDBJ databases">
        <authorList>
            <person name="Amadeo P."/>
            <person name="Zhao Q."/>
            <person name="Wortman J."/>
            <person name="Fraser-Liggett C."/>
            <person name="Carlton J."/>
        </authorList>
    </citation>
    <scope>NUCLEOTIDE SEQUENCE</scope>
    <source>
        <strain evidence="2">G3</strain>
    </source>
</reference>
<keyword evidence="3" id="KW-1185">Reference proteome</keyword>
<gene>
    <name evidence="2" type="ORF">TVAG_416610</name>
</gene>
<name>A2EQQ3_TRIV3</name>
<accession>A2EQQ3</accession>
<dbReference type="Proteomes" id="UP000001542">
    <property type="component" value="Unassembled WGS sequence"/>
</dbReference>
<protein>
    <submittedName>
        <fullName evidence="2">Uncharacterized protein</fullName>
    </submittedName>
</protein>
<reference evidence="2" key="2">
    <citation type="journal article" date="2007" name="Science">
        <title>Draft genome sequence of the sexually transmitted pathogen Trichomonas vaginalis.</title>
        <authorList>
            <person name="Carlton J.M."/>
            <person name="Hirt R.P."/>
            <person name="Silva J.C."/>
            <person name="Delcher A.L."/>
            <person name="Schatz M."/>
            <person name="Zhao Q."/>
            <person name="Wortman J.R."/>
            <person name="Bidwell S.L."/>
            <person name="Alsmark U.C.M."/>
            <person name="Besteiro S."/>
            <person name="Sicheritz-Ponten T."/>
            <person name="Noel C.J."/>
            <person name="Dacks J.B."/>
            <person name="Foster P.G."/>
            <person name="Simillion C."/>
            <person name="Van de Peer Y."/>
            <person name="Miranda-Saavedra D."/>
            <person name="Barton G.J."/>
            <person name="Westrop G.D."/>
            <person name="Mueller S."/>
            <person name="Dessi D."/>
            <person name="Fiori P.L."/>
            <person name="Ren Q."/>
            <person name="Paulsen I."/>
            <person name="Zhang H."/>
            <person name="Bastida-Corcuera F.D."/>
            <person name="Simoes-Barbosa A."/>
            <person name="Brown M.T."/>
            <person name="Hayes R.D."/>
            <person name="Mukherjee M."/>
            <person name="Okumura C.Y."/>
            <person name="Schneider R."/>
            <person name="Smith A.J."/>
            <person name="Vanacova S."/>
            <person name="Villalvazo M."/>
            <person name="Haas B.J."/>
            <person name="Pertea M."/>
            <person name="Feldblyum T.V."/>
            <person name="Utterback T.R."/>
            <person name="Shu C.L."/>
            <person name="Osoegawa K."/>
            <person name="de Jong P.J."/>
            <person name="Hrdy I."/>
            <person name="Horvathova L."/>
            <person name="Zubacova Z."/>
            <person name="Dolezal P."/>
            <person name="Malik S.B."/>
            <person name="Logsdon J.M. Jr."/>
            <person name="Henze K."/>
            <person name="Gupta A."/>
            <person name="Wang C.C."/>
            <person name="Dunne R.L."/>
            <person name="Upcroft J.A."/>
            <person name="Upcroft P."/>
            <person name="White O."/>
            <person name="Salzberg S.L."/>
            <person name="Tang P."/>
            <person name="Chiu C.-H."/>
            <person name="Lee Y.-S."/>
            <person name="Embley T.M."/>
            <person name="Coombs G.H."/>
            <person name="Mottram J.C."/>
            <person name="Tachezy J."/>
            <person name="Fraser-Liggett C.M."/>
            <person name="Johnson P.J."/>
        </authorList>
    </citation>
    <scope>NUCLEOTIDE SEQUENCE [LARGE SCALE GENOMIC DNA]</scope>
    <source>
        <strain evidence="2">G3</strain>
    </source>
</reference>
<evidence type="ECO:0000313" key="2">
    <source>
        <dbReference type="EMBL" id="EAY05018.1"/>
    </source>
</evidence>
<organism evidence="2 3">
    <name type="scientific">Trichomonas vaginalis (strain ATCC PRA-98 / G3)</name>
    <dbReference type="NCBI Taxonomy" id="412133"/>
    <lineage>
        <taxon>Eukaryota</taxon>
        <taxon>Metamonada</taxon>
        <taxon>Parabasalia</taxon>
        <taxon>Trichomonadida</taxon>
        <taxon>Trichomonadidae</taxon>
        <taxon>Trichomonas</taxon>
    </lineage>
</organism>
<dbReference type="VEuPathDB" id="TrichDB:TVAGG3_0894190"/>
<proteinExistence type="predicted"/>
<dbReference type="KEGG" id="tva:4762883"/>
<keyword evidence="1" id="KW-1133">Transmembrane helix</keyword>
<evidence type="ECO:0000256" key="1">
    <source>
        <dbReference type="SAM" id="Phobius"/>
    </source>
</evidence>
<feature type="transmembrane region" description="Helical" evidence="1">
    <location>
        <begin position="1215"/>
        <end position="1239"/>
    </location>
</feature>
<keyword evidence="1" id="KW-0472">Membrane</keyword>
<dbReference type="AlphaFoldDB" id="A2EQQ3"/>
<dbReference type="EMBL" id="DS113459">
    <property type="protein sequence ID" value="EAY05018.1"/>
    <property type="molecule type" value="Genomic_DNA"/>
</dbReference>
<sequence length="1260" mass="141933">MNSLLFTLAISNYQNLIEKAKISAKSRALRAGQALQDLEPKTYKDSGYEYTIRYGVTGDLSEDVLGFAKEQSTIAIVEKDSENSKVNKVFANSEKQKMYLLTEVLEQEDNVKVYKIQKVDALDLISRISFSSKDDPIFQKEVEVGYKWNKNGDPFVNGRPEYFYSTSNLQIGAGTYARAKVSIVLDIVLRSLSLTATLNVKAIVGAQVHIQGYHYHLKTLSIFKGNYNIPNGISFKIFGIGVGLTTDIITDLAVDDIDLNIPVDFTYYRGYIVEAEKTVSVTTGKGFIDGPVNFSMTPVKSDTTLGDLKTQLLASTFELTPRLKVGLEISLTAGLVKYLDTTVTVIPYVPIKFGFDKEECASPYLYGSIQPKLDLRFQFDGFEIKNFKILPKYDKTWNLWQSRKIMMCLVDPFRGEETSSQYSYTTDLTSYVLNPTLSINGYTFTHPMHIVELQAVSGSSVLSQTVIPWQEIPKYPQSVHPGKFLVVTDPPKGFIWRFKAKQANNYILFKSYTNMKTDFTDIMSKNLIRIKEDDSENSAGIIVHPNTIAGRTIPLGKEYKVSDEDKFVAFNAHFDGEYTLLQRYANKEFAVKSNHFMTSAIASENDTYNDFKQIATKTGYYCKVSFNKMTVTKSFGSKGIHFRVNRLIGYSRYPTASFILGKLDKNQQIVDTPAGTYYGKDLGMSDWNFVYHSVENSEFEFVVSVNGGADKTTKLSHATIVKSGSVTITFDGISIVFNLKQVDVSVFADVPKSVKAIIPVLVKDVISTNGLFTTNSMDGIGNYFVVKCHLGQGRNQIPKRGKQIPYLPIYSDGFTPVTEHIVIDDKFFLVRITAGMFPFAANDIYIPMRANPGKMARKLQLYEPFISDVNGGYDYDIDEMFVTSFKPAIIVKEGQYCSIHDGTTSGQFKVYKLANVKITDDYSIVYAPIFEDSSVTFVQTYFDIHENVSSVDFRTPSALENILELVHYQFNSKRASKGFLFNSNGKKMMSFDFDKKLWSPQPWTTYTLVPICNNEEDSFCAIPLTFKPHTITYLTYEHPDGLNSYEEDIMKFQRGVIGEQIVNSGDSEITVDVWKTWKGKIQIDISNYGEYDLEITRDSDKLDNITFAATMNKKKIRADQNYVSDNFDNVIKALGVTGRAQYVNLNDKEFALSFPRSEFSPSDYEEDCSKIAPIFGLDAEKCKSIKYTSKFGKITYDDVDNKEKGEDINGRKKSVWIVLTVVGCAVVAAAVIVAGIVLIRRKRKQFKEVSTESLVSPMII</sequence>
<evidence type="ECO:0000313" key="3">
    <source>
        <dbReference type="Proteomes" id="UP000001542"/>
    </source>
</evidence>
<keyword evidence="1" id="KW-0812">Transmembrane</keyword>
<dbReference type="RefSeq" id="XP_001317241.1">
    <property type="nucleotide sequence ID" value="XM_001317206.1"/>
</dbReference>
<dbReference type="InParanoid" id="A2EQQ3"/>